<evidence type="ECO:0000313" key="2">
    <source>
        <dbReference type="EMBL" id="REF34778.1"/>
    </source>
</evidence>
<dbReference type="InterPro" id="IPR011009">
    <property type="entry name" value="Kinase-like_dom_sf"/>
</dbReference>
<dbReference type="SUPFAM" id="SSF56112">
    <property type="entry name" value="Protein kinase-like (PK-like)"/>
    <property type="match status" value="1"/>
</dbReference>
<evidence type="ECO:0000313" key="3">
    <source>
        <dbReference type="Proteomes" id="UP000256485"/>
    </source>
</evidence>
<reference evidence="2 3" key="1">
    <citation type="submission" date="2018-08" db="EMBL/GenBank/DDBJ databases">
        <title>Sequencing the genomes of 1000 actinobacteria strains.</title>
        <authorList>
            <person name="Klenk H.-P."/>
        </authorList>
    </citation>
    <scope>NUCLEOTIDE SEQUENCE [LARGE SCALE GENOMIC DNA]</scope>
    <source>
        <strain evidence="2 3">DSM 22891</strain>
    </source>
</reference>
<feature type="domain" description="Aminoglycoside phosphotransferase" evidence="1">
    <location>
        <begin position="24"/>
        <end position="129"/>
    </location>
</feature>
<dbReference type="Gene3D" id="3.30.200.150">
    <property type="match status" value="1"/>
</dbReference>
<dbReference type="InterPro" id="IPR002575">
    <property type="entry name" value="Aminoglycoside_PTrfase"/>
</dbReference>
<dbReference type="OrthoDB" id="9797603at2"/>
<accession>A0A3D9UZ55</accession>
<sequence>MTIRPGPEVLRCVGLPADADLEPAGGATGAQWKVCVDGATYALRLSRSKKEMARQVAAMTAARSVGLPVPEVLQCASTASHEVMLCTWLPGTPIYELLPARPNDAYHFGHLMGVAQRALHQAPAPAALPAVKPPVLEDGSSPAELVGRSAVLHMDFHPYNVLVDDHGVSGIVDWVNAGAGHPLLDLARTHALLIVEPELQKFGPDVRRIVATLAEGWADGYGEAARSIPPICHAWAGAAMLAERAPRYAHDPAILDELRAWTEQWRQRAVRRPADRGPR</sequence>
<dbReference type="Pfam" id="PF01636">
    <property type="entry name" value="APH"/>
    <property type="match status" value="2"/>
</dbReference>
<dbReference type="InterPro" id="IPR051678">
    <property type="entry name" value="AGP_Transferase"/>
</dbReference>
<dbReference type="RefSeq" id="WP_115848683.1">
    <property type="nucleotide sequence ID" value="NZ_QTUC01000001.1"/>
</dbReference>
<dbReference type="PANTHER" id="PTHR21310">
    <property type="entry name" value="AMINOGLYCOSIDE PHOSPHOTRANSFERASE-RELATED-RELATED"/>
    <property type="match status" value="1"/>
</dbReference>
<dbReference type="GO" id="GO:0016740">
    <property type="term" value="F:transferase activity"/>
    <property type="evidence" value="ECO:0007669"/>
    <property type="project" value="UniProtKB-KW"/>
</dbReference>
<dbReference type="Proteomes" id="UP000256485">
    <property type="component" value="Unassembled WGS sequence"/>
</dbReference>
<dbReference type="EMBL" id="QTUC01000001">
    <property type="protein sequence ID" value="REF34778.1"/>
    <property type="molecule type" value="Genomic_DNA"/>
</dbReference>
<keyword evidence="3" id="KW-1185">Reference proteome</keyword>
<comment type="caution">
    <text evidence="2">The sequence shown here is derived from an EMBL/GenBank/DDBJ whole genome shotgun (WGS) entry which is preliminary data.</text>
</comment>
<proteinExistence type="predicted"/>
<name>A0A3D9UZ55_THECX</name>
<feature type="domain" description="Aminoglycoside phosphotransferase" evidence="1">
    <location>
        <begin position="144"/>
        <end position="211"/>
    </location>
</feature>
<dbReference type="AlphaFoldDB" id="A0A3D9UZ55"/>
<evidence type="ECO:0000259" key="1">
    <source>
        <dbReference type="Pfam" id="PF01636"/>
    </source>
</evidence>
<dbReference type="Gene3D" id="3.90.1200.10">
    <property type="match status" value="2"/>
</dbReference>
<protein>
    <submittedName>
        <fullName evidence="2">Phosphotransferase family enzyme</fullName>
    </submittedName>
</protein>
<keyword evidence="2" id="KW-0808">Transferase</keyword>
<organism evidence="2 3">
    <name type="scientific">Thermasporomyces composti</name>
    <dbReference type="NCBI Taxonomy" id="696763"/>
    <lineage>
        <taxon>Bacteria</taxon>
        <taxon>Bacillati</taxon>
        <taxon>Actinomycetota</taxon>
        <taxon>Actinomycetes</taxon>
        <taxon>Propionibacteriales</taxon>
        <taxon>Nocardioidaceae</taxon>
        <taxon>Thermasporomyces</taxon>
    </lineage>
</organism>
<gene>
    <name evidence="2" type="ORF">DFJ64_0144</name>
</gene>